<name>A0A4D6L3P1_VIGUN</name>
<dbReference type="Proteomes" id="UP000501690">
    <property type="component" value="Linkage Group LG2"/>
</dbReference>
<dbReference type="AlphaFoldDB" id="A0A4D6L3P1"/>
<organism evidence="1 2">
    <name type="scientific">Vigna unguiculata</name>
    <name type="common">Cowpea</name>
    <dbReference type="NCBI Taxonomy" id="3917"/>
    <lineage>
        <taxon>Eukaryota</taxon>
        <taxon>Viridiplantae</taxon>
        <taxon>Streptophyta</taxon>
        <taxon>Embryophyta</taxon>
        <taxon>Tracheophyta</taxon>
        <taxon>Spermatophyta</taxon>
        <taxon>Magnoliopsida</taxon>
        <taxon>eudicotyledons</taxon>
        <taxon>Gunneridae</taxon>
        <taxon>Pentapetalae</taxon>
        <taxon>rosids</taxon>
        <taxon>fabids</taxon>
        <taxon>Fabales</taxon>
        <taxon>Fabaceae</taxon>
        <taxon>Papilionoideae</taxon>
        <taxon>50 kb inversion clade</taxon>
        <taxon>NPAAA clade</taxon>
        <taxon>indigoferoid/millettioid clade</taxon>
        <taxon>Phaseoleae</taxon>
        <taxon>Vigna</taxon>
    </lineage>
</organism>
<evidence type="ECO:0000313" key="2">
    <source>
        <dbReference type="Proteomes" id="UP000501690"/>
    </source>
</evidence>
<sequence length="91" mass="9874">MGSLARTNAEETSLALTAIAAWNKFRTCWVVGFKQVATTQLLYKVCGAHKVVDGGGFEARKDTAFGMVENDVQSSGNLFYTGIYQSLYVLG</sequence>
<accession>A0A4D6L3P1</accession>
<proteinExistence type="predicted"/>
<keyword evidence="2" id="KW-1185">Reference proteome</keyword>
<dbReference type="EMBL" id="CP039346">
    <property type="protein sequence ID" value="QCD83119.1"/>
    <property type="molecule type" value="Genomic_DNA"/>
</dbReference>
<protein>
    <submittedName>
        <fullName evidence="1">Uncharacterized protein</fullName>
    </submittedName>
</protein>
<reference evidence="1 2" key="1">
    <citation type="submission" date="2019-04" db="EMBL/GenBank/DDBJ databases">
        <title>An improved genome assembly and genetic linkage map for asparagus bean, Vigna unguiculata ssp. sesquipedialis.</title>
        <authorList>
            <person name="Xia Q."/>
            <person name="Zhang R."/>
            <person name="Dong Y."/>
        </authorList>
    </citation>
    <scope>NUCLEOTIDE SEQUENCE [LARGE SCALE GENOMIC DNA]</scope>
    <source>
        <tissue evidence="1">Leaf</tissue>
    </source>
</reference>
<evidence type="ECO:0000313" key="1">
    <source>
        <dbReference type="EMBL" id="QCD83119.1"/>
    </source>
</evidence>
<gene>
    <name evidence="1" type="ORF">DEO72_LG2g3462</name>
</gene>